<evidence type="ECO:0000256" key="2">
    <source>
        <dbReference type="ARBA" id="ARBA00009347"/>
    </source>
</evidence>
<evidence type="ECO:0000256" key="1">
    <source>
        <dbReference type="ARBA" id="ARBA00001974"/>
    </source>
</evidence>
<keyword evidence="12" id="KW-1185">Reference proteome</keyword>
<dbReference type="InterPro" id="IPR050741">
    <property type="entry name" value="Acyl-CoA_dehydrogenase"/>
</dbReference>
<evidence type="ECO:0000259" key="10">
    <source>
        <dbReference type="Pfam" id="PF02771"/>
    </source>
</evidence>
<accession>A0A511DPL9</accession>
<dbReference type="PANTHER" id="PTHR48083:SF13">
    <property type="entry name" value="ACYL-COA DEHYDROGENASE FAMILY MEMBER 11"/>
    <property type="match status" value="1"/>
</dbReference>
<feature type="domain" description="Acyl-CoA dehydrogenase/oxidase C-terminal" evidence="8">
    <location>
        <begin position="246"/>
        <end position="397"/>
    </location>
</feature>
<keyword evidence="4 7" id="KW-0285">Flavoprotein</keyword>
<evidence type="ECO:0000256" key="7">
    <source>
        <dbReference type="RuleBase" id="RU362125"/>
    </source>
</evidence>
<dbReference type="PANTHER" id="PTHR48083">
    <property type="entry name" value="MEDIUM-CHAIN SPECIFIC ACYL-COA DEHYDROGENASE, MITOCHONDRIAL-RELATED"/>
    <property type="match status" value="1"/>
</dbReference>
<dbReference type="RefSeq" id="WP_147115428.1">
    <property type="nucleotide sequence ID" value="NZ_BJVJ01000110.1"/>
</dbReference>
<protein>
    <submittedName>
        <fullName evidence="11">Acyl-CoA dehydrogenase</fullName>
    </submittedName>
</protein>
<feature type="domain" description="Acyl-CoA dehydrogenase/oxidase N-terminal" evidence="10">
    <location>
        <begin position="14"/>
        <end position="130"/>
    </location>
</feature>
<dbReference type="Gene3D" id="2.40.110.10">
    <property type="entry name" value="Butyryl-CoA Dehydrogenase, subunit A, domain 2"/>
    <property type="match status" value="1"/>
</dbReference>
<comment type="caution">
    <text evidence="11">The sequence shown here is derived from an EMBL/GenBank/DDBJ whole genome shotgun (WGS) entry which is preliminary data.</text>
</comment>
<dbReference type="GO" id="GO:0005737">
    <property type="term" value="C:cytoplasm"/>
    <property type="evidence" value="ECO:0007669"/>
    <property type="project" value="TreeGrafter"/>
</dbReference>
<proteinExistence type="inferred from homology"/>
<comment type="cofactor">
    <cofactor evidence="1 7">
        <name>FAD</name>
        <dbReference type="ChEBI" id="CHEBI:57692"/>
    </cofactor>
</comment>
<dbReference type="Gene3D" id="1.10.540.10">
    <property type="entry name" value="Acyl-CoA dehydrogenase/oxidase, N-terminal domain"/>
    <property type="match status" value="1"/>
</dbReference>
<dbReference type="InterPro" id="IPR006091">
    <property type="entry name" value="Acyl-CoA_Oxase/DH_mid-dom"/>
</dbReference>
<comment type="subunit">
    <text evidence="3">Homodimer.</text>
</comment>
<dbReference type="InterPro" id="IPR013786">
    <property type="entry name" value="AcylCoA_DH/ox_N"/>
</dbReference>
<evidence type="ECO:0000313" key="11">
    <source>
        <dbReference type="EMBL" id="GEL26772.1"/>
    </source>
</evidence>
<dbReference type="EMBL" id="BJVJ01000110">
    <property type="protein sequence ID" value="GEL26772.1"/>
    <property type="molecule type" value="Genomic_DNA"/>
</dbReference>
<evidence type="ECO:0000256" key="3">
    <source>
        <dbReference type="ARBA" id="ARBA00011738"/>
    </source>
</evidence>
<dbReference type="SUPFAM" id="SSF47203">
    <property type="entry name" value="Acyl-CoA dehydrogenase C-terminal domain-like"/>
    <property type="match status" value="1"/>
</dbReference>
<reference evidence="11 12" key="1">
    <citation type="submission" date="2019-07" db="EMBL/GenBank/DDBJ databases">
        <title>Whole genome shotgun sequence of Pseudonocardia sulfidoxydans NBRC 16205.</title>
        <authorList>
            <person name="Hosoyama A."/>
            <person name="Uohara A."/>
            <person name="Ohji S."/>
            <person name="Ichikawa N."/>
        </authorList>
    </citation>
    <scope>NUCLEOTIDE SEQUENCE [LARGE SCALE GENOMIC DNA]</scope>
    <source>
        <strain evidence="11 12">NBRC 16205</strain>
    </source>
</reference>
<sequence>MDFSISATALDHLERVRRFMSDHVYPAELVYAAQREELTAAGRPHDPPPVMLDLIAEARAQGLWNLFRGGAAGLAQVDYAILAEQTGRSPFIAPAAMNCLSPDSGNMDMLDRFATDPQRTDWLEPLLEGEIRSAFSMTEPDVASSDATNIDTRIVEDGDHYVVNGRKWFTTGAADPRCRLLILLGRSHPDAARHRQHTMLLIPRDADGVRIVRALHVFGYRDQQGHCEIEYDDVRVPRANVLGRAGHGFQVAQARLGPGRVHHCMRAIGMAERALEMMVERAQSRVAFGTPLSDQGVVRNTIARSRIEIDQARLLVLHTAWLVDRYGVDDVRASVSAIKVVAPEVAQNVLDRAIQLFGGMGVTDDTPLAEIWSRARTLRIVDGPEDVHLRTVARSVLAGQPAHLRAGGPAGRAEA</sequence>
<evidence type="ECO:0000256" key="5">
    <source>
        <dbReference type="ARBA" id="ARBA00022827"/>
    </source>
</evidence>
<evidence type="ECO:0000256" key="4">
    <source>
        <dbReference type="ARBA" id="ARBA00022630"/>
    </source>
</evidence>
<dbReference type="AlphaFoldDB" id="A0A511DPL9"/>
<dbReference type="InterPro" id="IPR036250">
    <property type="entry name" value="AcylCo_DH-like_C"/>
</dbReference>
<name>A0A511DPL9_9PSEU</name>
<dbReference type="InterPro" id="IPR037069">
    <property type="entry name" value="AcylCoA_DH/ox_N_sf"/>
</dbReference>
<dbReference type="SUPFAM" id="SSF56645">
    <property type="entry name" value="Acyl-CoA dehydrogenase NM domain-like"/>
    <property type="match status" value="1"/>
</dbReference>
<comment type="similarity">
    <text evidence="2 7">Belongs to the acyl-CoA dehydrogenase family.</text>
</comment>
<gene>
    <name evidence="11" type="ORF">PSU4_57260</name>
</gene>
<dbReference type="Pfam" id="PF02771">
    <property type="entry name" value="Acyl-CoA_dh_N"/>
    <property type="match status" value="1"/>
</dbReference>
<dbReference type="GO" id="GO:0003995">
    <property type="term" value="F:acyl-CoA dehydrogenase activity"/>
    <property type="evidence" value="ECO:0007669"/>
    <property type="project" value="TreeGrafter"/>
</dbReference>
<organism evidence="11 12">
    <name type="scientific">Pseudonocardia sulfidoxydans NBRC 16205</name>
    <dbReference type="NCBI Taxonomy" id="1223511"/>
    <lineage>
        <taxon>Bacteria</taxon>
        <taxon>Bacillati</taxon>
        <taxon>Actinomycetota</taxon>
        <taxon>Actinomycetes</taxon>
        <taxon>Pseudonocardiales</taxon>
        <taxon>Pseudonocardiaceae</taxon>
        <taxon>Pseudonocardia</taxon>
    </lineage>
</organism>
<dbReference type="OrthoDB" id="8876745at2"/>
<dbReference type="Pfam" id="PF00441">
    <property type="entry name" value="Acyl-CoA_dh_1"/>
    <property type="match status" value="1"/>
</dbReference>
<dbReference type="Gene3D" id="1.20.140.10">
    <property type="entry name" value="Butyryl-CoA Dehydrogenase, subunit A, domain 3"/>
    <property type="match status" value="1"/>
</dbReference>
<dbReference type="GO" id="GO:0033539">
    <property type="term" value="P:fatty acid beta-oxidation using acyl-CoA dehydrogenase"/>
    <property type="evidence" value="ECO:0007669"/>
    <property type="project" value="TreeGrafter"/>
</dbReference>
<evidence type="ECO:0000259" key="8">
    <source>
        <dbReference type="Pfam" id="PF00441"/>
    </source>
</evidence>
<dbReference type="InterPro" id="IPR009100">
    <property type="entry name" value="AcylCoA_DH/oxidase_NM_dom_sf"/>
</dbReference>
<keyword evidence="6 7" id="KW-0560">Oxidoreductase</keyword>
<evidence type="ECO:0000256" key="6">
    <source>
        <dbReference type="ARBA" id="ARBA00023002"/>
    </source>
</evidence>
<dbReference type="FunFam" id="2.40.110.10:FF:000002">
    <property type="entry name" value="Acyl-CoA dehydrogenase fadE12"/>
    <property type="match status" value="1"/>
</dbReference>
<feature type="domain" description="Acyl-CoA oxidase/dehydrogenase middle" evidence="9">
    <location>
        <begin position="134"/>
        <end position="234"/>
    </location>
</feature>
<dbReference type="GO" id="GO:0050660">
    <property type="term" value="F:flavin adenine dinucleotide binding"/>
    <property type="evidence" value="ECO:0007669"/>
    <property type="project" value="InterPro"/>
</dbReference>
<evidence type="ECO:0000313" key="12">
    <source>
        <dbReference type="Proteomes" id="UP000321685"/>
    </source>
</evidence>
<dbReference type="Proteomes" id="UP000321685">
    <property type="component" value="Unassembled WGS sequence"/>
</dbReference>
<dbReference type="InterPro" id="IPR009075">
    <property type="entry name" value="AcylCo_DH/oxidase_C"/>
</dbReference>
<keyword evidence="5 7" id="KW-0274">FAD</keyword>
<evidence type="ECO:0000259" key="9">
    <source>
        <dbReference type="Pfam" id="PF02770"/>
    </source>
</evidence>
<dbReference type="Pfam" id="PF02770">
    <property type="entry name" value="Acyl-CoA_dh_M"/>
    <property type="match status" value="1"/>
</dbReference>
<dbReference type="InterPro" id="IPR046373">
    <property type="entry name" value="Acyl-CoA_Oxase/DH_mid-dom_sf"/>
</dbReference>